<evidence type="ECO:0000256" key="3">
    <source>
        <dbReference type="PROSITE-ProRule" id="PRU00023"/>
    </source>
</evidence>
<evidence type="ECO:0000256" key="1">
    <source>
        <dbReference type="ARBA" id="ARBA00022737"/>
    </source>
</evidence>
<feature type="repeat" description="ANK" evidence="3">
    <location>
        <begin position="45"/>
        <end position="77"/>
    </location>
</feature>
<accession>A0ABU7L9G7</accession>
<gene>
    <name evidence="4" type="ORF">Q7514_11745</name>
</gene>
<name>A0ABU7L9G7_9NOCA</name>
<feature type="repeat" description="ANK" evidence="3">
    <location>
        <begin position="78"/>
        <end position="104"/>
    </location>
</feature>
<evidence type="ECO:0000313" key="5">
    <source>
        <dbReference type="Proteomes" id="UP001336020"/>
    </source>
</evidence>
<dbReference type="PROSITE" id="PS50088">
    <property type="entry name" value="ANK_REPEAT"/>
    <property type="match status" value="2"/>
</dbReference>
<proteinExistence type="predicted"/>
<dbReference type="SUPFAM" id="SSF48403">
    <property type="entry name" value="Ankyrin repeat"/>
    <property type="match status" value="1"/>
</dbReference>
<organism evidence="4 5">
    <name type="scientific">Rhodococcus artemisiae</name>
    <dbReference type="NCBI Taxonomy" id="714159"/>
    <lineage>
        <taxon>Bacteria</taxon>
        <taxon>Bacillati</taxon>
        <taxon>Actinomycetota</taxon>
        <taxon>Actinomycetes</taxon>
        <taxon>Mycobacteriales</taxon>
        <taxon>Nocardiaceae</taxon>
        <taxon>Rhodococcus</taxon>
    </lineage>
</organism>
<protein>
    <submittedName>
        <fullName evidence="4">Ankyrin repeat domain-containing protein</fullName>
    </submittedName>
</protein>
<evidence type="ECO:0000256" key="2">
    <source>
        <dbReference type="ARBA" id="ARBA00023043"/>
    </source>
</evidence>
<reference evidence="4 5" key="1">
    <citation type="submission" date="2023-07" db="EMBL/GenBank/DDBJ databases">
        <authorList>
            <person name="Girao M."/>
            <person name="Carvalho M.F."/>
        </authorList>
    </citation>
    <scope>NUCLEOTIDE SEQUENCE [LARGE SCALE GENOMIC DNA]</scope>
    <source>
        <strain evidence="4 5">YIM65754</strain>
    </source>
</reference>
<sequence>MADDQIDPRIQEIAQRCFDAARAGDSETLATYIEAGVPANLTNGAGDTLVMLASYRGNAAAVRVLIDNGADVNRANDRGQTPLAGAVFKGEEEVVRMLTDAGADPLGGHPTAVDAAQMFGREDYLQLWQR</sequence>
<comment type="caution">
    <text evidence="4">The sequence shown here is derived from an EMBL/GenBank/DDBJ whole genome shotgun (WGS) entry which is preliminary data.</text>
</comment>
<evidence type="ECO:0000313" key="4">
    <source>
        <dbReference type="EMBL" id="MEE2058194.1"/>
    </source>
</evidence>
<keyword evidence="2 3" id="KW-0040">ANK repeat</keyword>
<dbReference type="Gene3D" id="1.25.40.20">
    <property type="entry name" value="Ankyrin repeat-containing domain"/>
    <property type="match status" value="1"/>
</dbReference>
<dbReference type="PANTHER" id="PTHR24171">
    <property type="entry name" value="ANKYRIN REPEAT DOMAIN-CONTAINING PROTEIN 39-RELATED"/>
    <property type="match status" value="1"/>
</dbReference>
<keyword evidence="1" id="KW-0677">Repeat</keyword>
<dbReference type="RefSeq" id="WP_330133423.1">
    <property type="nucleotide sequence ID" value="NZ_JAUTXY010000004.1"/>
</dbReference>
<dbReference type="SMART" id="SM00248">
    <property type="entry name" value="ANK"/>
    <property type="match status" value="2"/>
</dbReference>
<dbReference type="Proteomes" id="UP001336020">
    <property type="component" value="Unassembled WGS sequence"/>
</dbReference>
<dbReference type="EMBL" id="JAUTXY010000004">
    <property type="protein sequence ID" value="MEE2058194.1"/>
    <property type="molecule type" value="Genomic_DNA"/>
</dbReference>
<dbReference type="Pfam" id="PF12796">
    <property type="entry name" value="Ank_2"/>
    <property type="match status" value="1"/>
</dbReference>
<dbReference type="PROSITE" id="PS50297">
    <property type="entry name" value="ANK_REP_REGION"/>
    <property type="match status" value="2"/>
</dbReference>
<dbReference type="InterPro" id="IPR002110">
    <property type="entry name" value="Ankyrin_rpt"/>
</dbReference>
<keyword evidence="5" id="KW-1185">Reference proteome</keyword>
<dbReference type="InterPro" id="IPR036770">
    <property type="entry name" value="Ankyrin_rpt-contain_sf"/>
</dbReference>